<feature type="compositionally biased region" description="Basic and acidic residues" evidence="4">
    <location>
        <begin position="73"/>
        <end position="126"/>
    </location>
</feature>
<dbReference type="InterPro" id="IPR035979">
    <property type="entry name" value="RBD_domain_sf"/>
</dbReference>
<protein>
    <submittedName>
        <fullName evidence="7">Glycine-rich RNA-binding protein rz1a</fullName>
    </submittedName>
</protein>
<dbReference type="InterPro" id="IPR036875">
    <property type="entry name" value="Znf_CCHC_sf"/>
</dbReference>
<evidence type="ECO:0000256" key="1">
    <source>
        <dbReference type="ARBA" id="ARBA00022884"/>
    </source>
</evidence>
<evidence type="ECO:0000259" key="6">
    <source>
        <dbReference type="PROSITE" id="PS50158"/>
    </source>
</evidence>
<evidence type="ECO:0000313" key="8">
    <source>
        <dbReference type="Proteomes" id="UP001632038"/>
    </source>
</evidence>
<reference evidence="8" key="1">
    <citation type="journal article" date="2024" name="IScience">
        <title>Strigolactones Initiate the Formation of Haustorium-like Structures in Castilleja.</title>
        <authorList>
            <person name="Buerger M."/>
            <person name="Peterson D."/>
            <person name="Chory J."/>
        </authorList>
    </citation>
    <scope>NUCLEOTIDE SEQUENCE [LARGE SCALE GENOMIC DNA]</scope>
</reference>
<sequence length="221" mass="24191">MAEQDENRCFIGNLSWSTSDRGLKQAFEKFGHIVDAKVVLDGNSGRSRGFGFVSFEDERDMEEAIKAMNGMDLDGRSITVDKAKPNQRGHDRDGGDRDRDRDRDDRDRGRDRDHDRDRDRGSRNRDSGGGGRGSGGDCFKCGKPGHFARECPSGEGSRGGGGRYGGRDDHYGGGSRHGPDRNGDRYGGGRSRDSGSRGGSGSDKYSRDRSGPYERPSGGYR</sequence>
<feature type="region of interest" description="Disordered" evidence="4">
    <location>
        <begin position="70"/>
        <end position="221"/>
    </location>
</feature>
<evidence type="ECO:0000313" key="7">
    <source>
        <dbReference type="EMBL" id="KAL3638916.1"/>
    </source>
</evidence>
<dbReference type="Pfam" id="PF00098">
    <property type="entry name" value="zf-CCHC"/>
    <property type="match status" value="1"/>
</dbReference>
<dbReference type="InterPro" id="IPR051106">
    <property type="entry name" value="RNA-bind/splicing_reg"/>
</dbReference>
<dbReference type="AlphaFoldDB" id="A0ABD3D9C2"/>
<dbReference type="SUPFAM" id="SSF54928">
    <property type="entry name" value="RNA-binding domain, RBD"/>
    <property type="match status" value="1"/>
</dbReference>
<dbReference type="InterPro" id="IPR012677">
    <property type="entry name" value="Nucleotide-bd_a/b_plait_sf"/>
</dbReference>
<feature type="compositionally biased region" description="Basic and acidic residues" evidence="4">
    <location>
        <begin position="165"/>
        <end position="184"/>
    </location>
</feature>
<keyword evidence="2" id="KW-0479">Metal-binding</keyword>
<evidence type="ECO:0000256" key="2">
    <source>
        <dbReference type="PROSITE-ProRule" id="PRU00047"/>
    </source>
</evidence>
<dbReference type="PROSITE" id="PS50102">
    <property type="entry name" value="RRM"/>
    <property type="match status" value="1"/>
</dbReference>
<dbReference type="GO" id="GO:0003723">
    <property type="term" value="F:RNA binding"/>
    <property type="evidence" value="ECO:0007669"/>
    <property type="project" value="UniProtKB-UniRule"/>
</dbReference>
<evidence type="ECO:0000256" key="4">
    <source>
        <dbReference type="SAM" id="MobiDB-lite"/>
    </source>
</evidence>
<dbReference type="SMART" id="SM00360">
    <property type="entry name" value="RRM"/>
    <property type="match status" value="1"/>
</dbReference>
<dbReference type="SUPFAM" id="SSF57756">
    <property type="entry name" value="Retrovirus zinc finger-like domains"/>
    <property type="match status" value="1"/>
</dbReference>
<dbReference type="InterPro" id="IPR001878">
    <property type="entry name" value="Znf_CCHC"/>
</dbReference>
<feature type="domain" description="CCHC-type" evidence="6">
    <location>
        <begin position="138"/>
        <end position="153"/>
    </location>
</feature>
<gene>
    <name evidence="7" type="primary">RZ1A_1</name>
    <name evidence="7" type="ORF">CASFOL_016823</name>
</gene>
<dbReference type="SMART" id="SM00343">
    <property type="entry name" value="ZnF_C2HC"/>
    <property type="match status" value="1"/>
</dbReference>
<feature type="compositionally biased region" description="Gly residues" evidence="4">
    <location>
        <begin position="127"/>
        <end position="136"/>
    </location>
</feature>
<dbReference type="PROSITE" id="PS50158">
    <property type="entry name" value="ZF_CCHC"/>
    <property type="match status" value="1"/>
</dbReference>
<keyword evidence="1 3" id="KW-0694">RNA-binding</keyword>
<dbReference type="InterPro" id="IPR048289">
    <property type="entry name" value="RRM2_NsCP33-like"/>
</dbReference>
<proteinExistence type="predicted"/>
<evidence type="ECO:0000256" key="3">
    <source>
        <dbReference type="PROSITE-ProRule" id="PRU00176"/>
    </source>
</evidence>
<dbReference type="Proteomes" id="UP001632038">
    <property type="component" value="Unassembled WGS sequence"/>
</dbReference>
<keyword evidence="8" id="KW-1185">Reference proteome</keyword>
<evidence type="ECO:0000259" key="5">
    <source>
        <dbReference type="PROSITE" id="PS50102"/>
    </source>
</evidence>
<comment type="caution">
    <text evidence="7">The sequence shown here is derived from an EMBL/GenBank/DDBJ whole genome shotgun (WGS) entry which is preliminary data.</text>
</comment>
<keyword evidence="2" id="KW-0863">Zinc-finger</keyword>
<keyword evidence="2" id="KW-0862">Zinc</keyword>
<dbReference type="PANTHER" id="PTHR48028:SF2">
    <property type="entry name" value="GLYCINE-RICH RNA-BINDING PROTEIN RZ1A"/>
    <property type="match status" value="1"/>
</dbReference>
<dbReference type="Pfam" id="PF00076">
    <property type="entry name" value="RRM_1"/>
    <property type="match status" value="1"/>
</dbReference>
<accession>A0ABD3D9C2</accession>
<dbReference type="GO" id="GO:0008270">
    <property type="term" value="F:zinc ion binding"/>
    <property type="evidence" value="ECO:0007669"/>
    <property type="project" value="UniProtKB-KW"/>
</dbReference>
<organism evidence="7 8">
    <name type="scientific">Castilleja foliolosa</name>
    <dbReference type="NCBI Taxonomy" id="1961234"/>
    <lineage>
        <taxon>Eukaryota</taxon>
        <taxon>Viridiplantae</taxon>
        <taxon>Streptophyta</taxon>
        <taxon>Embryophyta</taxon>
        <taxon>Tracheophyta</taxon>
        <taxon>Spermatophyta</taxon>
        <taxon>Magnoliopsida</taxon>
        <taxon>eudicotyledons</taxon>
        <taxon>Gunneridae</taxon>
        <taxon>Pentapetalae</taxon>
        <taxon>asterids</taxon>
        <taxon>lamiids</taxon>
        <taxon>Lamiales</taxon>
        <taxon>Orobanchaceae</taxon>
        <taxon>Pedicularideae</taxon>
        <taxon>Castillejinae</taxon>
        <taxon>Castilleja</taxon>
    </lineage>
</organism>
<name>A0ABD3D9C2_9LAMI</name>
<dbReference type="InterPro" id="IPR000504">
    <property type="entry name" value="RRM_dom"/>
</dbReference>
<dbReference type="Gene3D" id="4.10.60.10">
    <property type="entry name" value="Zinc finger, CCHC-type"/>
    <property type="match status" value="1"/>
</dbReference>
<dbReference type="EMBL" id="JAVIJP010000018">
    <property type="protein sequence ID" value="KAL3638916.1"/>
    <property type="molecule type" value="Genomic_DNA"/>
</dbReference>
<dbReference type="CDD" id="cd21608">
    <property type="entry name" value="RRM2_NsCP33_like"/>
    <property type="match status" value="1"/>
</dbReference>
<dbReference type="PANTHER" id="PTHR48028">
    <property type="entry name" value="GLYCINE-RICH RNA-BINDING PROTEIN RZ1A"/>
    <property type="match status" value="1"/>
</dbReference>
<dbReference type="Gene3D" id="3.30.70.330">
    <property type="match status" value="1"/>
</dbReference>
<feature type="domain" description="RRM" evidence="5">
    <location>
        <begin position="7"/>
        <end position="85"/>
    </location>
</feature>